<feature type="transmembrane region" description="Helical" evidence="1">
    <location>
        <begin position="288"/>
        <end position="309"/>
    </location>
</feature>
<evidence type="ECO:0000256" key="2">
    <source>
        <dbReference type="SAM" id="SignalP"/>
    </source>
</evidence>
<dbReference type="Proteomes" id="UP000694424">
    <property type="component" value="Unplaced"/>
</dbReference>
<sequence length="325" mass="33731">SSPPLSCLVYILISDHWLFTTCGASGPYGPTQSQCNDAYRNSNLSVIVGAEGILQGNCLIIQKLENNVIEEEIRVNRSVNEWAGGGGGGGGATYIFKMENGEPVPLIIAAGGGGRAYRAKTDTFHPERLENDSSIPGLNGNSGAAGGGGGWNDNTSFLWSGKSLLEGATGGRSCPQAMKKWGWETRGGFGGGGGGCSSGGGGGGYIGKVASCSRLIFTIINSASFIHSLVTEGHGEVDIRLHLNCSHCEMDECRVDLETQKVICFCEPGTNLAEDGVSCIGKKPVVHLPLSLVLSVVTSALVAALILAFSGIMIGKCLSAQEVFI</sequence>
<name>A0A8B9PTZ3_APTOW</name>
<keyword evidence="1" id="KW-0812">Transmembrane</keyword>
<proteinExistence type="predicted"/>
<evidence type="ECO:0000313" key="3">
    <source>
        <dbReference type="Ensembl" id="ENSAOWP00000015853.1"/>
    </source>
</evidence>
<keyword evidence="4" id="KW-1185">Reference proteome</keyword>
<dbReference type="AlphaFoldDB" id="A0A8B9PTZ3"/>
<feature type="signal peptide" evidence="2">
    <location>
        <begin position="1"/>
        <end position="23"/>
    </location>
</feature>
<organism evidence="3 4">
    <name type="scientific">Apteryx owenii</name>
    <name type="common">Little spotted kiwi</name>
    <dbReference type="NCBI Taxonomy" id="8824"/>
    <lineage>
        <taxon>Eukaryota</taxon>
        <taxon>Metazoa</taxon>
        <taxon>Chordata</taxon>
        <taxon>Craniata</taxon>
        <taxon>Vertebrata</taxon>
        <taxon>Euteleostomi</taxon>
        <taxon>Archelosauria</taxon>
        <taxon>Archosauria</taxon>
        <taxon>Dinosauria</taxon>
        <taxon>Saurischia</taxon>
        <taxon>Theropoda</taxon>
        <taxon>Coelurosauria</taxon>
        <taxon>Aves</taxon>
        <taxon>Palaeognathae</taxon>
        <taxon>Apterygiformes</taxon>
        <taxon>Apterygidae</taxon>
        <taxon>Apteryx</taxon>
    </lineage>
</organism>
<evidence type="ECO:0000256" key="1">
    <source>
        <dbReference type="SAM" id="Phobius"/>
    </source>
</evidence>
<keyword evidence="2" id="KW-0732">Signal</keyword>
<reference evidence="3" key="2">
    <citation type="submission" date="2025-09" db="UniProtKB">
        <authorList>
            <consortium name="Ensembl"/>
        </authorList>
    </citation>
    <scope>IDENTIFICATION</scope>
</reference>
<feature type="chain" id="PRO_5034086550" description="ALK tyrosine kinase receptor" evidence="2">
    <location>
        <begin position="24"/>
        <end position="325"/>
    </location>
</feature>
<evidence type="ECO:0008006" key="5">
    <source>
        <dbReference type="Google" id="ProtNLM"/>
    </source>
</evidence>
<keyword evidence="1" id="KW-0472">Membrane</keyword>
<dbReference type="Ensembl" id="ENSAOWT00000018005.1">
    <property type="protein sequence ID" value="ENSAOWP00000015853.1"/>
    <property type="gene ID" value="ENSAOWG00000010793.1"/>
</dbReference>
<evidence type="ECO:0000313" key="4">
    <source>
        <dbReference type="Proteomes" id="UP000694424"/>
    </source>
</evidence>
<reference evidence="3" key="1">
    <citation type="submission" date="2025-08" db="UniProtKB">
        <authorList>
            <consortium name="Ensembl"/>
        </authorList>
    </citation>
    <scope>IDENTIFICATION</scope>
</reference>
<keyword evidence="1" id="KW-1133">Transmembrane helix</keyword>
<protein>
    <recommendedName>
        <fullName evidence="5">ALK tyrosine kinase receptor</fullName>
    </recommendedName>
</protein>
<accession>A0A8B9PTZ3</accession>